<name>A0ABW9QT09_9ACTN</name>
<comment type="pathway">
    <text evidence="1">Cofactor biosynthesis; adenosylcobalamin biosynthesis.</text>
</comment>
<protein>
    <submittedName>
        <fullName evidence="8">Precorrin-2 C(20)-methyltransferase</fullName>
    </submittedName>
</protein>
<keyword evidence="5" id="KW-0949">S-adenosyl-L-methionine</keyword>
<dbReference type="InterPro" id="IPR012382">
    <property type="entry name" value="CobI/CbiL"/>
</dbReference>
<organism evidence="8 9">
    <name type="scientific">Acidiferrimicrobium australe</name>
    <dbReference type="NCBI Taxonomy" id="2664430"/>
    <lineage>
        <taxon>Bacteria</taxon>
        <taxon>Bacillati</taxon>
        <taxon>Actinomycetota</taxon>
        <taxon>Acidimicrobiia</taxon>
        <taxon>Acidimicrobiales</taxon>
        <taxon>Acidimicrobiaceae</taxon>
        <taxon>Acidiferrimicrobium</taxon>
    </lineage>
</organism>
<dbReference type="InterPro" id="IPR014776">
    <property type="entry name" value="4pyrrole_Mease_sub2"/>
</dbReference>
<dbReference type="InterPro" id="IPR014777">
    <property type="entry name" value="4pyrrole_Mease_sub1"/>
</dbReference>
<comment type="caution">
    <text evidence="8">The sequence shown here is derived from an EMBL/GenBank/DDBJ whole genome shotgun (WGS) entry which is preliminary data.</text>
</comment>
<evidence type="ECO:0000256" key="6">
    <source>
        <dbReference type="SAM" id="MobiDB-lite"/>
    </source>
</evidence>
<evidence type="ECO:0000313" key="9">
    <source>
        <dbReference type="Proteomes" id="UP000437736"/>
    </source>
</evidence>
<feature type="region of interest" description="Disordered" evidence="6">
    <location>
        <begin position="1"/>
        <end position="20"/>
    </location>
</feature>
<reference evidence="8 9" key="1">
    <citation type="submission" date="2019-11" db="EMBL/GenBank/DDBJ databases">
        <title>Acidiferrimicrobium australis gen. nov., sp. nov., an acidophilic and obligately heterotrophic, member of the Actinobacteria that catalyses dissimilatory oxido- reduction of iron isolated from metal-rich acidic water in Chile.</title>
        <authorList>
            <person name="Gonzalez D."/>
            <person name="Huber K."/>
            <person name="Hedrich S."/>
            <person name="Rojas-Villalobos C."/>
            <person name="Quatrini R."/>
            <person name="Dinamarca M.A."/>
            <person name="Schwarz A."/>
            <person name="Canales C."/>
            <person name="Nancucheo I."/>
        </authorList>
    </citation>
    <scope>NUCLEOTIDE SEQUENCE [LARGE SCALE GENOMIC DNA]</scope>
    <source>
        <strain evidence="8 9">USS-CCA1</strain>
    </source>
</reference>
<evidence type="ECO:0000256" key="5">
    <source>
        <dbReference type="ARBA" id="ARBA00022691"/>
    </source>
</evidence>
<gene>
    <name evidence="8" type="ORF">GHK86_09595</name>
</gene>
<proteinExistence type="predicted"/>
<dbReference type="EMBL" id="WJHE01000444">
    <property type="protein sequence ID" value="MST32969.1"/>
    <property type="molecule type" value="Genomic_DNA"/>
</dbReference>
<evidence type="ECO:0000256" key="1">
    <source>
        <dbReference type="ARBA" id="ARBA00004953"/>
    </source>
</evidence>
<dbReference type="SUPFAM" id="SSF53790">
    <property type="entry name" value="Tetrapyrrole methylase"/>
    <property type="match status" value="1"/>
</dbReference>
<keyword evidence="4" id="KW-0808">Transferase</keyword>
<keyword evidence="2" id="KW-0169">Cobalamin biosynthesis</keyword>
<keyword evidence="3" id="KW-0489">Methyltransferase</keyword>
<dbReference type="CDD" id="cd11645">
    <property type="entry name" value="Precorrin_2_C20_MT"/>
    <property type="match status" value="1"/>
</dbReference>
<sequence>MAPGERTAGRGDAGRSRATMRKTSVYLSDDLKAALSIAAARSGRSEADTMRLALEAFVRSAGSAPGGERRSRRPIPGGPCLVGVGVGPGDPELLTDRARRILLAADRVLAGSISEDATGRAEAVVHAAAPGVAVERVVLAVGPDVRARRRSLAAAAERIAALLQQGELVAFATLGDPHLYSPFPALANAVQALQPEAVVEAEPGILPFQQLAAATSTTVAQGEERVTVVVLGDEPAELDALFDHDDSTVVIYKGGRELPAVATALARRDRLGAAVAGELLGQPGEGCLPLADLATGPGPYLTTAIVPARRSPAVGERNA</sequence>
<dbReference type="Gene3D" id="3.30.950.10">
    <property type="entry name" value="Methyltransferase, Cobalt-precorrin-4 Transmethylase, Domain 2"/>
    <property type="match status" value="1"/>
</dbReference>
<dbReference type="Proteomes" id="UP000437736">
    <property type="component" value="Unassembled WGS sequence"/>
</dbReference>
<keyword evidence="9" id="KW-1185">Reference proteome</keyword>
<evidence type="ECO:0000313" key="8">
    <source>
        <dbReference type="EMBL" id="MST32969.1"/>
    </source>
</evidence>
<evidence type="ECO:0000256" key="4">
    <source>
        <dbReference type="ARBA" id="ARBA00022679"/>
    </source>
</evidence>
<dbReference type="PANTHER" id="PTHR43467">
    <property type="entry name" value="COBALT-PRECORRIN-2 C(20)-METHYLTRANSFERASE"/>
    <property type="match status" value="1"/>
</dbReference>
<accession>A0ABW9QT09</accession>
<dbReference type="PANTHER" id="PTHR43467:SF2">
    <property type="entry name" value="COBALT-PRECORRIN-2 C(20)-METHYLTRANSFERASE"/>
    <property type="match status" value="1"/>
</dbReference>
<evidence type="ECO:0000256" key="3">
    <source>
        <dbReference type="ARBA" id="ARBA00022603"/>
    </source>
</evidence>
<dbReference type="Pfam" id="PF00590">
    <property type="entry name" value="TP_methylase"/>
    <property type="match status" value="1"/>
</dbReference>
<dbReference type="InterPro" id="IPR000878">
    <property type="entry name" value="4pyrrol_Mease"/>
</dbReference>
<evidence type="ECO:0000256" key="2">
    <source>
        <dbReference type="ARBA" id="ARBA00022573"/>
    </source>
</evidence>
<evidence type="ECO:0000259" key="7">
    <source>
        <dbReference type="Pfam" id="PF00590"/>
    </source>
</evidence>
<dbReference type="CDD" id="cd21631">
    <property type="entry name" value="RHH_CopG_NikR-like"/>
    <property type="match status" value="1"/>
</dbReference>
<feature type="domain" description="Tetrapyrrole methylase" evidence="7">
    <location>
        <begin position="81"/>
        <end position="285"/>
    </location>
</feature>
<dbReference type="InterPro" id="IPR035996">
    <property type="entry name" value="4pyrrol_Methylase_sf"/>
</dbReference>
<dbReference type="InterPro" id="IPR010985">
    <property type="entry name" value="Ribbon_hlx_hlx"/>
</dbReference>
<dbReference type="SUPFAM" id="SSF47598">
    <property type="entry name" value="Ribbon-helix-helix"/>
    <property type="match status" value="1"/>
</dbReference>
<dbReference type="Gene3D" id="3.40.1010.10">
    <property type="entry name" value="Cobalt-precorrin-4 Transmethylase, Domain 1"/>
    <property type="match status" value="1"/>
</dbReference>